<evidence type="ECO:0000256" key="1">
    <source>
        <dbReference type="SAM" id="MobiDB-lite"/>
    </source>
</evidence>
<dbReference type="EMBL" id="JAINUG010000052">
    <property type="protein sequence ID" value="KAJ8404682.1"/>
    <property type="molecule type" value="Genomic_DNA"/>
</dbReference>
<organism evidence="2 3">
    <name type="scientific">Aldrovandia affinis</name>
    <dbReference type="NCBI Taxonomy" id="143900"/>
    <lineage>
        <taxon>Eukaryota</taxon>
        <taxon>Metazoa</taxon>
        <taxon>Chordata</taxon>
        <taxon>Craniata</taxon>
        <taxon>Vertebrata</taxon>
        <taxon>Euteleostomi</taxon>
        <taxon>Actinopterygii</taxon>
        <taxon>Neopterygii</taxon>
        <taxon>Teleostei</taxon>
        <taxon>Notacanthiformes</taxon>
        <taxon>Halosauridae</taxon>
        <taxon>Aldrovandia</taxon>
    </lineage>
</organism>
<proteinExistence type="predicted"/>
<name>A0AAD7WPM5_9TELE</name>
<gene>
    <name evidence="2" type="ORF">AAFF_G00335450</name>
</gene>
<accession>A0AAD7WPM5</accession>
<dbReference type="AlphaFoldDB" id="A0AAD7WPM5"/>
<feature type="region of interest" description="Disordered" evidence="1">
    <location>
        <begin position="57"/>
        <end position="79"/>
    </location>
</feature>
<evidence type="ECO:0000313" key="3">
    <source>
        <dbReference type="Proteomes" id="UP001221898"/>
    </source>
</evidence>
<protein>
    <submittedName>
        <fullName evidence="2">Uncharacterized protein</fullName>
    </submittedName>
</protein>
<dbReference type="Proteomes" id="UP001221898">
    <property type="component" value="Unassembled WGS sequence"/>
</dbReference>
<sequence>MDHRLPDYPYCCLYHLILHGMPHPYWENRSVSTNSSYPSSLLSPCATRSAIPLLEDPPVPEASTAAQHLPPVANINSLH</sequence>
<keyword evidence="3" id="KW-1185">Reference proteome</keyword>
<comment type="caution">
    <text evidence="2">The sequence shown here is derived from an EMBL/GenBank/DDBJ whole genome shotgun (WGS) entry which is preliminary data.</text>
</comment>
<reference evidence="2" key="1">
    <citation type="journal article" date="2023" name="Science">
        <title>Genome structures resolve the early diversification of teleost fishes.</title>
        <authorList>
            <person name="Parey E."/>
            <person name="Louis A."/>
            <person name="Montfort J."/>
            <person name="Bouchez O."/>
            <person name="Roques C."/>
            <person name="Iampietro C."/>
            <person name="Lluch J."/>
            <person name="Castinel A."/>
            <person name="Donnadieu C."/>
            <person name="Desvignes T."/>
            <person name="Floi Bucao C."/>
            <person name="Jouanno E."/>
            <person name="Wen M."/>
            <person name="Mejri S."/>
            <person name="Dirks R."/>
            <person name="Jansen H."/>
            <person name="Henkel C."/>
            <person name="Chen W.J."/>
            <person name="Zahm M."/>
            <person name="Cabau C."/>
            <person name="Klopp C."/>
            <person name="Thompson A.W."/>
            <person name="Robinson-Rechavi M."/>
            <person name="Braasch I."/>
            <person name="Lecointre G."/>
            <person name="Bobe J."/>
            <person name="Postlethwait J.H."/>
            <person name="Berthelot C."/>
            <person name="Roest Crollius H."/>
            <person name="Guiguen Y."/>
        </authorList>
    </citation>
    <scope>NUCLEOTIDE SEQUENCE</scope>
    <source>
        <strain evidence="2">NC1722</strain>
    </source>
</reference>
<evidence type="ECO:0000313" key="2">
    <source>
        <dbReference type="EMBL" id="KAJ8404682.1"/>
    </source>
</evidence>